<accession>A0ABY8C3C7</accession>
<organism evidence="6 7">
    <name type="scientific">Microbacterium horticulturae</name>
    <dbReference type="NCBI Taxonomy" id="3028316"/>
    <lineage>
        <taxon>Bacteria</taxon>
        <taxon>Bacillati</taxon>
        <taxon>Actinomycetota</taxon>
        <taxon>Actinomycetes</taxon>
        <taxon>Micrococcales</taxon>
        <taxon>Microbacteriaceae</taxon>
        <taxon>Microbacterium</taxon>
    </lineage>
</organism>
<dbReference type="Proteomes" id="UP001214553">
    <property type="component" value="Chromosome"/>
</dbReference>
<proteinExistence type="inferred from homology"/>
<dbReference type="SUPFAM" id="SSF53850">
    <property type="entry name" value="Periplasmic binding protein-like II"/>
    <property type="match status" value="1"/>
</dbReference>
<sequence length="541" mass="57054">MTAAVAAAGALALVLSGCTSDGGTDGDTAKPVDTDALVTALPAATKDVDSVTWGLVEGEPLSLIPGQDYNFVSPNLCTSLLTLNGDFTAAPGIAEKADWVNPVTFQIDLRDGVKFWDGNPVTPEDVVYSLTRHWKDVTDAFYGAFVFVKSISITGDNQVTVSFTAPDSTFRDAMTGGSGAVLEKAFSEKAGKALGTAAGGVMCAGPYKLDKWTPGQDIVTTANEDYWDGAPKVKTLTYQFISDGATMTNALLSGDVDGAYNVAPSSRATFESAKDGKLYLGPSTSSFSFGPVRDTGLGANIKIRQALNLAIDRQQYIQTVLHGLGYVQSTFVAPFSWSGSPAADTYQKAYDALPEPKVDLEAAKKLVEESGEDTSQPINLGIPAGSKELSQTAAIVQSAAQQIGLTVKIEELQAADFSAIFVDKDARGDLDLISTVGYTETPGVLTYPQLFVLPPEQGGIFNWTGYDKPEVTQLIQSARTATDPQAAAESYVKAQEIFAPDMLQVTLAGAYHTTFLNNRLTGAVTSVASYSTPWAAKLGGK</sequence>
<dbReference type="CDD" id="cd00995">
    <property type="entry name" value="PBP2_NikA_DppA_OppA_like"/>
    <property type="match status" value="1"/>
</dbReference>
<dbReference type="InterPro" id="IPR030678">
    <property type="entry name" value="Peptide/Ni-bd"/>
</dbReference>
<evidence type="ECO:0000256" key="3">
    <source>
        <dbReference type="ARBA" id="ARBA00022448"/>
    </source>
</evidence>
<dbReference type="PIRSF" id="PIRSF002741">
    <property type="entry name" value="MppA"/>
    <property type="match status" value="1"/>
</dbReference>
<comment type="subcellular location">
    <subcellularLocation>
        <location evidence="1">Cell membrane</location>
        <topology evidence="1">Lipid-anchor</topology>
    </subcellularLocation>
</comment>
<evidence type="ECO:0000313" key="7">
    <source>
        <dbReference type="Proteomes" id="UP001214553"/>
    </source>
</evidence>
<dbReference type="Gene3D" id="3.40.190.10">
    <property type="entry name" value="Periplasmic binding protein-like II"/>
    <property type="match status" value="1"/>
</dbReference>
<dbReference type="EMBL" id="CP119108">
    <property type="protein sequence ID" value="WEG09343.1"/>
    <property type="molecule type" value="Genomic_DNA"/>
</dbReference>
<keyword evidence="4" id="KW-0732">Signal</keyword>
<dbReference type="PANTHER" id="PTHR30290:SF9">
    <property type="entry name" value="OLIGOPEPTIDE-BINDING PROTEIN APPA"/>
    <property type="match status" value="1"/>
</dbReference>
<evidence type="ECO:0000256" key="4">
    <source>
        <dbReference type="ARBA" id="ARBA00022729"/>
    </source>
</evidence>
<evidence type="ECO:0000256" key="2">
    <source>
        <dbReference type="ARBA" id="ARBA00005695"/>
    </source>
</evidence>
<gene>
    <name evidence="6" type="ORF">PU630_01900</name>
</gene>
<protein>
    <submittedName>
        <fullName evidence="6">ABC transporter substrate-binding protein</fullName>
    </submittedName>
</protein>
<feature type="domain" description="Solute-binding protein family 5" evidence="5">
    <location>
        <begin position="90"/>
        <end position="454"/>
    </location>
</feature>
<dbReference type="InterPro" id="IPR039424">
    <property type="entry name" value="SBP_5"/>
</dbReference>
<dbReference type="Gene3D" id="3.10.105.10">
    <property type="entry name" value="Dipeptide-binding Protein, Domain 3"/>
    <property type="match status" value="1"/>
</dbReference>
<keyword evidence="7" id="KW-1185">Reference proteome</keyword>
<comment type="similarity">
    <text evidence="2">Belongs to the bacterial solute-binding protein 5 family.</text>
</comment>
<evidence type="ECO:0000256" key="1">
    <source>
        <dbReference type="ARBA" id="ARBA00004193"/>
    </source>
</evidence>
<dbReference type="PROSITE" id="PS01040">
    <property type="entry name" value="SBP_BACTERIAL_5"/>
    <property type="match status" value="1"/>
</dbReference>
<dbReference type="PANTHER" id="PTHR30290">
    <property type="entry name" value="PERIPLASMIC BINDING COMPONENT OF ABC TRANSPORTER"/>
    <property type="match status" value="1"/>
</dbReference>
<dbReference type="InterPro" id="IPR023765">
    <property type="entry name" value="SBP_5_CS"/>
</dbReference>
<dbReference type="InterPro" id="IPR000914">
    <property type="entry name" value="SBP_5_dom"/>
</dbReference>
<reference evidence="6 7" key="1">
    <citation type="submission" date="2023-03" db="EMBL/GenBank/DDBJ databases">
        <title>Genome sequence of Microbacterium sp. KACC 23027.</title>
        <authorList>
            <person name="Kim S."/>
            <person name="Heo J."/>
            <person name="Kwon S.-W."/>
        </authorList>
    </citation>
    <scope>NUCLEOTIDE SEQUENCE [LARGE SCALE GENOMIC DNA]</scope>
    <source>
        <strain evidence="6 7">KACC 23027</strain>
    </source>
</reference>
<evidence type="ECO:0000259" key="5">
    <source>
        <dbReference type="Pfam" id="PF00496"/>
    </source>
</evidence>
<name>A0ABY8C3C7_9MICO</name>
<dbReference type="Pfam" id="PF00496">
    <property type="entry name" value="SBP_bac_5"/>
    <property type="match status" value="1"/>
</dbReference>
<dbReference type="RefSeq" id="WP_275278667.1">
    <property type="nucleotide sequence ID" value="NZ_CP119108.1"/>
</dbReference>
<evidence type="ECO:0000313" key="6">
    <source>
        <dbReference type="EMBL" id="WEG09343.1"/>
    </source>
</evidence>
<keyword evidence="3" id="KW-0813">Transport</keyword>